<feature type="compositionally biased region" description="Polar residues" evidence="1">
    <location>
        <begin position="749"/>
        <end position="758"/>
    </location>
</feature>
<sequence>MATNVEDVLDRLFDAASALVARHSATDADADDNVIAALRLILRRSRYPGASEAFHRQLYAQTALFALALVVGFAALGNSYRRHQCLELYKVVSTPLGRILCPSVIKLAIITLMLWYILALVYIWVAAVPYANANYDIGAFSLWLEAIWIPLVLTGWAEVWGAAVAALVSARFASHSIEEANQPAQSDRPEQPSATDGRRRLRPKIQRQAARLPLAAIVNVFFLIVPIIFVAVFASFLGAKIRQTEEANRLYWANDPQLHAIQNEWAALSNASAVSTADAMPFSAPANSTPSPMATASASSVANLTSSAISRAVSTRIRKSNTTIVASSRIAAASSATATSLLTKNTTASRQQATTRLVRTVRLIARAVPSAQQVLLDEARQIETPFAGHISQSFAWSHRLLSFYVALTCLSLIIYAPCAVVHLLALNRSVSALRWTTSSPPPTATPFSEKGHLIAQAEQATASPQLKRRGGLARGLRLLQPAAITHGRPDAQLVYLKRVRLNRILSGATFVAVSIAFLAITCLIINDPLYYLDIPTQQRLVLIPLWLMATLGLATMLVFAFRTNDGLPSTPPKDAGAINVGSDLTRHEELTQTRMGPTEMRNLLRVEYDEQLRSSSFGSSQMDTKSSDTPIRSRFSQHSKKASVAASVRSFRTGIASLAGSMVPSTKKDGSTNMSRAGSNRRDGPIEKHIVNKFDSNLIIPGAEEVHGAFAEEIYGAYATNDGRKSAQPGLPSEDMSRKKSKDLLGSPMPTSTSTTDA</sequence>
<keyword evidence="2" id="KW-0812">Transmembrane</keyword>
<evidence type="ECO:0000256" key="1">
    <source>
        <dbReference type="SAM" id="MobiDB-lite"/>
    </source>
</evidence>
<dbReference type="HOGENOM" id="CLU_367638_0_0_1"/>
<organism evidence="3 4">
    <name type="scientific">Mixia osmundae (strain CBS 9802 / IAM 14324 / JCM 22182 / KY 12970)</name>
    <dbReference type="NCBI Taxonomy" id="764103"/>
    <lineage>
        <taxon>Eukaryota</taxon>
        <taxon>Fungi</taxon>
        <taxon>Dikarya</taxon>
        <taxon>Basidiomycota</taxon>
        <taxon>Pucciniomycotina</taxon>
        <taxon>Mixiomycetes</taxon>
        <taxon>Mixiales</taxon>
        <taxon>Mixiaceae</taxon>
        <taxon>Mixia</taxon>
    </lineage>
</organism>
<comment type="caution">
    <text evidence="3">The sequence shown here is derived from an EMBL/GenBank/DDBJ whole genome shotgun (WGS) entry which is preliminary data.</text>
</comment>
<dbReference type="InParanoid" id="G7E4A2"/>
<feature type="transmembrane region" description="Helical" evidence="2">
    <location>
        <begin position="541"/>
        <end position="561"/>
    </location>
</feature>
<keyword evidence="2" id="KW-1133">Transmembrane helix</keyword>
<evidence type="ECO:0000313" key="3">
    <source>
        <dbReference type="EMBL" id="GAA97662.1"/>
    </source>
</evidence>
<dbReference type="EMBL" id="BABT02000129">
    <property type="protein sequence ID" value="GAA97662.1"/>
    <property type="molecule type" value="Genomic_DNA"/>
</dbReference>
<feature type="transmembrane region" description="Helical" evidence="2">
    <location>
        <begin position="58"/>
        <end position="78"/>
    </location>
</feature>
<gene>
    <name evidence="3" type="primary">Mo04340</name>
    <name evidence="3" type="ORF">E5Q_04340</name>
</gene>
<feature type="region of interest" description="Disordered" evidence="1">
    <location>
        <begin position="661"/>
        <end position="684"/>
    </location>
</feature>
<feature type="transmembrane region" description="Helical" evidence="2">
    <location>
        <begin position="212"/>
        <end position="237"/>
    </location>
</feature>
<feature type="region of interest" description="Disordered" evidence="1">
    <location>
        <begin position="721"/>
        <end position="758"/>
    </location>
</feature>
<dbReference type="Proteomes" id="UP000009131">
    <property type="component" value="Unassembled WGS sequence"/>
</dbReference>
<feature type="region of interest" description="Disordered" evidence="1">
    <location>
        <begin position="179"/>
        <end position="200"/>
    </location>
</feature>
<feature type="transmembrane region" description="Helical" evidence="2">
    <location>
        <begin position="147"/>
        <end position="168"/>
    </location>
</feature>
<dbReference type="AlphaFoldDB" id="G7E4A2"/>
<proteinExistence type="predicted"/>
<feature type="region of interest" description="Disordered" evidence="1">
    <location>
        <begin position="615"/>
        <end position="638"/>
    </location>
</feature>
<accession>G7E4A2</accession>
<feature type="compositionally biased region" description="Polar residues" evidence="1">
    <location>
        <begin position="615"/>
        <end position="634"/>
    </location>
</feature>
<keyword evidence="4" id="KW-1185">Reference proteome</keyword>
<evidence type="ECO:0000256" key="2">
    <source>
        <dbReference type="SAM" id="Phobius"/>
    </source>
</evidence>
<evidence type="ECO:0000313" key="4">
    <source>
        <dbReference type="Proteomes" id="UP000009131"/>
    </source>
</evidence>
<reference evidence="3 4" key="2">
    <citation type="journal article" date="2012" name="Open Biol.">
        <title>Characteristics of nucleosomes and linker DNA regions on the genome of the basidiomycete Mixia osmundae revealed by mono- and dinucleosome mapping.</title>
        <authorList>
            <person name="Nishida H."/>
            <person name="Kondo S."/>
            <person name="Matsumoto T."/>
            <person name="Suzuki Y."/>
            <person name="Yoshikawa H."/>
            <person name="Taylor T.D."/>
            <person name="Sugiyama J."/>
        </authorList>
    </citation>
    <scope>NUCLEOTIDE SEQUENCE [LARGE SCALE GENOMIC DNA]</scope>
    <source>
        <strain evidence="4">CBS 9802 / IAM 14324 / JCM 22182 / KY 12970</strain>
    </source>
</reference>
<keyword evidence="2" id="KW-0472">Membrane</keyword>
<feature type="transmembrane region" description="Helical" evidence="2">
    <location>
        <begin position="99"/>
        <end position="127"/>
    </location>
</feature>
<dbReference type="RefSeq" id="XP_014568317.1">
    <property type="nucleotide sequence ID" value="XM_014712831.1"/>
</dbReference>
<feature type="transmembrane region" description="Helical" evidence="2">
    <location>
        <begin position="401"/>
        <end position="426"/>
    </location>
</feature>
<reference evidence="3 4" key="1">
    <citation type="journal article" date="2011" name="J. Gen. Appl. Microbiol.">
        <title>Draft genome sequencing of the enigmatic basidiomycete Mixia osmundae.</title>
        <authorList>
            <person name="Nishida H."/>
            <person name="Nagatsuka Y."/>
            <person name="Sugiyama J."/>
        </authorList>
    </citation>
    <scope>NUCLEOTIDE SEQUENCE [LARGE SCALE GENOMIC DNA]</scope>
    <source>
        <strain evidence="4">CBS 9802 / IAM 14324 / JCM 22182 / KY 12970</strain>
    </source>
</reference>
<protein>
    <submittedName>
        <fullName evidence="3">Uncharacterized protein</fullName>
    </submittedName>
</protein>
<name>G7E4A2_MIXOS</name>
<feature type="transmembrane region" description="Helical" evidence="2">
    <location>
        <begin position="504"/>
        <end position="526"/>
    </location>
</feature>